<keyword evidence="3" id="KW-1185">Reference proteome</keyword>
<dbReference type="Proteomes" id="UP000019373">
    <property type="component" value="Unassembled WGS sequence"/>
</dbReference>
<dbReference type="HOGENOM" id="CLU_1815761_0_0_1"/>
<dbReference type="RefSeq" id="XP_007785838.1">
    <property type="nucleotide sequence ID" value="XM_007787648.1"/>
</dbReference>
<gene>
    <name evidence="2" type="ORF">EPUS_07982</name>
</gene>
<sequence length="142" mass="15692">MPEPSYTASRTLVNDDIDDPEPPQLPDALGDEEEDTIKVTDSVDDTEQEEEELQHYLTPETTPERNFEECMTETSVQATDSQATRAGEISADFDAQNILSSRTRGAKRREAYATALTHPSDLSAYYSAFSVGLSSSKEHSPD</sequence>
<reference evidence="3" key="1">
    <citation type="journal article" date="2014" name="BMC Genomics">
        <title>Genome characteristics reveal the impact of lichenization on lichen-forming fungus Endocarpon pusillum Hedwig (Verrucariales, Ascomycota).</title>
        <authorList>
            <person name="Wang Y.-Y."/>
            <person name="Liu B."/>
            <person name="Zhang X.-Y."/>
            <person name="Zhou Q.-M."/>
            <person name="Zhang T."/>
            <person name="Li H."/>
            <person name="Yu Y.-F."/>
            <person name="Zhang X.-L."/>
            <person name="Hao X.-Y."/>
            <person name="Wang M."/>
            <person name="Wang L."/>
            <person name="Wei J.-C."/>
        </authorList>
    </citation>
    <scope>NUCLEOTIDE SEQUENCE [LARGE SCALE GENOMIC DNA]</scope>
    <source>
        <strain evidence="3">Z07020 / HMAS-L-300199</strain>
    </source>
</reference>
<evidence type="ECO:0000256" key="1">
    <source>
        <dbReference type="SAM" id="MobiDB-lite"/>
    </source>
</evidence>
<dbReference type="GeneID" id="19242860"/>
<feature type="compositionally biased region" description="Polar residues" evidence="1">
    <location>
        <begin position="1"/>
        <end position="12"/>
    </location>
</feature>
<dbReference type="EMBL" id="KE720699">
    <property type="protein sequence ID" value="ERF76802.1"/>
    <property type="molecule type" value="Genomic_DNA"/>
</dbReference>
<name>U1GGK1_ENDPU</name>
<evidence type="ECO:0000313" key="2">
    <source>
        <dbReference type="EMBL" id="ERF76802.1"/>
    </source>
</evidence>
<feature type="compositionally biased region" description="Acidic residues" evidence="1">
    <location>
        <begin position="42"/>
        <end position="52"/>
    </location>
</feature>
<accession>U1GGK1</accession>
<feature type="region of interest" description="Disordered" evidence="1">
    <location>
        <begin position="1"/>
        <end position="66"/>
    </location>
</feature>
<evidence type="ECO:0000313" key="3">
    <source>
        <dbReference type="Proteomes" id="UP000019373"/>
    </source>
</evidence>
<organism evidence="2 3">
    <name type="scientific">Endocarpon pusillum (strain Z07020 / HMAS-L-300199)</name>
    <name type="common">Lichen-forming fungus</name>
    <dbReference type="NCBI Taxonomy" id="1263415"/>
    <lineage>
        <taxon>Eukaryota</taxon>
        <taxon>Fungi</taxon>
        <taxon>Dikarya</taxon>
        <taxon>Ascomycota</taxon>
        <taxon>Pezizomycotina</taxon>
        <taxon>Eurotiomycetes</taxon>
        <taxon>Chaetothyriomycetidae</taxon>
        <taxon>Verrucariales</taxon>
        <taxon>Verrucariaceae</taxon>
        <taxon>Endocarpon</taxon>
    </lineage>
</organism>
<dbReference type="AlphaFoldDB" id="U1GGK1"/>
<protein>
    <submittedName>
        <fullName evidence="2">Uncharacterized protein</fullName>
    </submittedName>
</protein>
<proteinExistence type="predicted"/>